<dbReference type="GO" id="GO:0046983">
    <property type="term" value="F:protein dimerization activity"/>
    <property type="evidence" value="ECO:0007669"/>
    <property type="project" value="InterPro"/>
</dbReference>
<dbReference type="InterPro" id="IPR036638">
    <property type="entry name" value="HLH_DNA-bd_sf"/>
</dbReference>
<feature type="region of interest" description="Disordered" evidence="1">
    <location>
        <begin position="206"/>
        <end position="230"/>
    </location>
</feature>
<organism evidence="5">
    <name type="scientific">Taenia asiatica</name>
    <name type="common">Asian tapeworm</name>
    <dbReference type="NCBI Taxonomy" id="60517"/>
    <lineage>
        <taxon>Eukaryota</taxon>
        <taxon>Metazoa</taxon>
        <taxon>Spiralia</taxon>
        <taxon>Lophotrochozoa</taxon>
        <taxon>Platyhelminthes</taxon>
        <taxon>Cestoda</taxon>
        <taxon>Eucestoda</taxon>
        <taxon>Cyclophyllidea</taxon>
        <taxon>Taeniidae</taxon>
        <taxon>Taenia</taxon>
    </lineage>
</organism>
<dbReference type="SUPFAM" id="SSF47459">
    <property type="entry name" value="HLH, helix-loop-helix DNA-binding domain"/>
    <property type="match status" value="1"/>
</dbReference>
<proteinExistence type="predicted"/>
<sequence>MDTYSFQEDSNDGKSSSRESKLCGLLLTQHWPQEYYGEGAVHQQCPATDWSGSPYPAAPYEHLQPWSDYSGAWAQSSEECYINQQRGTFYGEDDECHFGEQDTNTRPMQIRHSNQRQAANMRERLRARIPTLPYEKRLSKVDTLRLAIGYIKFLQDLVTNEKYREKSDESNGGEGEDNESNQPCETSQQARSFMASVQRFAVTAATTSDGSERFNCPPSTPGIANPTHQSTRKVILNLSVRMACKITAGRAHDNESPSSDLITRPGQTWRRVHDHRTPKGTKDNDSAAEAIIIGHSISWRQRLNTFEVPRVTSNNKKTLITKLWRPQPNPSL</sequence>
<dbReference type="Proteomes" id="UP000282613">
    <property type="component" value="Unassembled WGS sequence"/>
</dbReference>
<dbReference type="GO" id="GO:0000981">
    <property type="term" value="F:DNA-binding transcription factor activity, RNA polymerase II-specific"/>
    <property type="evidence" value="ECO:0007669"/>
    <property type="project" value="TreeGrafter"/>
</dbReference>
<dbReference type="InterPro" id="IPR011598">
    <property type="entry name" value="bHLH_dom"/>
</dbReference>
<evidence type="ECO:0000259" key="2">
    <source>
        <dbReference type="PROSITE" id="PS50888"/>
    </source>
</evidence>
<dbReference type="Gene3D" id="4.10.280.10">
    <property type="entry name" value="Helix-loop-helix DNA-binding domain"/>
    <property type="match status" value="1"/>
</dbReference>
<dbReference type="PANTHER" id="PTHR23349">
    <property type="entry name" value="BASIC HELIX-LOOP-HELIX TRANSCRIPTION FACTOR, TWIST"/>
    <property type="match status" value="1"/>
</dbReference>
<dbReference type="AlphaFoldDB" id="A0A0R3VTC3"/>
<dbReference type="GO" id="GO:0032502">
    <property type="term" value="P:developmental process"/>
    <property type="evidence" value="ECO:0007669"/>
    <property type="project" value="TreeGrafter"/>
</dbReference>
<dbReference type="WBParaSite" id="TASK_0000047801-mRNA-1">
    <property type="protein sequence ID" value="TASK_0000047801-mRNA-1"/>
    <property type="gene ID" value="TASK_0000047801"/>
</dbReference>
<gene>
    <name evidence="3" type="ORF">TASK_LOCUS479</name>
</gene>
<dbReference type="OrthoDB" id="10048995at2759"/>
<dbReference type="PANTHER" id="PTHR23349:SF68">
    <property type="entry name" value="FI14601P"/>
    <property type="match status" value="1"/>
</dbReference>
<evidence type="ECO:0000313" key="5">
    <source>
        <dbReference type="WBParaSite" id="TASK_0000047801-mRNA-1"/>
    </source>
</evidence>
<feature type="region of interest" description="Disordered" evidence="1">
    <location>
        <begin position="164"/>
        <end position="190"/>
    </location>
</feature>
<evidence type="ECO:0000256" key="1">
    <source>
        <dbReference type="SAM" id="MobiDB-lite"/>
    </source>
</evidence>
<keyword evidence="4" id="KW-1185">Reference proteome</keyword>
<dbReference type="InterPro" id="IPR050283">
    <property type="entry name" value="E-box_TF_Regulators"/>
</dbReference>
<feature type="domain" description="BHLH" evidence="2">
    <location>
        <begin position="105"/>
        <end position="154"/>
    </location>
</feature>
<dbReference type="Pfam" id="PF00010">
    <property type="entry name" value="HLH"/>
    <property type="match status" value="1"/>
</dbReference>
<evidence type="ECO:0000313" key="3">
    <source>
        <dbReference type="EMBL" id="VDK21047.1"/>
    </source>
</evidence>
<protein>
    <submittedName>
        <fullName evidence="5">BHLH domain-containing protein</fullName>
    </submittedName>
</protein>
<name>A0A0R3VTC3_TAEAS</name>
<dbReference type="EMBL" id="UYRS01000061">
    <property type="protein sequence ID" value="VDK21047.1"/>
    <property type="molecule type" value="Genomic_DNA"/>
</dbReference>
<dbReference type="SMART" id="SM00353">
    <property type="entry name" value="HLH"/>
    <property type="match status" value="1"/>
</dbReference>
<reference evidence="5" key="1">
    <citation type="submission" date="2017-02" db="UniProtKB">
        <authorList>
            <consortium name="WormBaseParasite"/>
        </authorList>
    </citation>
    <scope>IDENTIFICATION</scope>
</reference>
<reference evidence="3 4" key="2">
    <citation type="submission" date="2018-11" db="EMBL/GenBank/DDBJ databases">
        <authorList>
            <consortium name="Pathogen Informatics"/>
        </authorList>
    </citation>
    <scope>NUCLEOTIDE SEQUENCE [LARGE SCALE GENOMIC DNA]</scope>
</reference>
<dbReference type="PROSITE" id="PS50888">
    <property type="entry name" value="BHLH"/>
    <property type="match status" value="1"/>
</dbReference>
<dbReference type="STRING" id="60517.A0A0R3VTC3"/>
<dbReference type="GO" id="GO:0000977">
    <property type="term" value="F:RNA polymerase II transcription regulatory region sequence-specific DNA binding"/>
    <property type="evidence" value="ECO:0007669"/>
    <property type="project" value="TreeGrafter"/>
</dbReference>
<evidence type="ECO:0000313" key="4">
    <source>
        <dbReference type="Proteomes" id="UP000282613"/>
    </source>
</evidence>
<accession>A0A0R3VTC3</accession>